<evidence type="ECO:0000313" key="3">
    <source>
        <dbReference type="Proteomes" id="UP000185663"/>
    </source>
</evidence>
<dbReference type="SUPFAM" id="SSF55729">
    <property type="entry name" value="Acyl-CoA N-acyltransferases (Nat)"/>
    <property type="match status" value="1"/>
</dbReference>
<dbReference type="CDD" id="cd04301">
    <property type="entry name" value="NAT_SF"/>
    <property type="match status" value="1"/>
</dbReference>
<sequence length="268" mass="28239">MDTDLALAAYDAQIRRAPRPDDPAASVESDGAVVRVVCDGPGWNAVTWSGLAGMSGAQVDEVIAAQVARFGQNGRAWEWKHHDGDVPVDLAVRLVAAGLTREPDEAVMVAEIADLDLDDRAPDGVELQDVRTPAEVEDLVAVHDLAFGGDHTAIGQVVGRALDQVPPTVVGVVARADGRPVAAGRVELHHGTEFASLWGGGTVPQWRSRGVFRALVAHRAGIAAGAGFRYLQVDAAPTSRPILERLGFQTITVTRPFTLDPTTPGAST</sequence>
<dbReference type="OrthoDB" id="164800at2"/>
<accession>A0A1H1LZH8</accession>
<feature type="domain" description="N-acetyltransferase" evidence="1">
    <location>
        <begin position="125"/>
        <end position="268"/>
    </location>
</feature>
<dbReference type="eggNOG" id="COG0454">
    <property type="taxonomic scope" value="Bacteria"/>
</dbReference>
<dbReference type="InterPro" id="IPR016181">
    <property type="entry name" value="Acyl_CoA_acyltransferase"/>
</dbReference>
<dbReference type="AlphaFoldDB" id="A0A1H1LZH8"/>
<dbReference type="EMBL" id="LT629776">
    <property type="protein sequence ID" value="SDR79632.1"/>
    <property type="molecule type" value="Genomic_DNA"/>
</dbReference>
<dbReference type="InterPro" id="IPR000182">
    <property type="entry name" value="GNAT_dom"/>
</dbReference>
<dbReference type="STRING" id="545619.SAMN04489860_0079"/>
<dbReference type="Proteomes" id="UP000185663">
    <property type="component" value="Chromosome I"/>
</dbReference>
<dbReference type="RefSeq" id="WP_083371148.1">
    <property type="nucleotide sequence ID" value="NZ_LT629776.1"/>
</dbReference>
<evidence type="ECO:0000259" key="1">
    <source>
        <dbReference type="PROSITE" id="PS51186"/>
    </source>
</evidence>
<protein>
    <submittedName>
        <fullName evidence="2">Acetyltransferase (GNAT) domain-containing protein</fullName>
    </submittedName>
</protein>
<keyword evidence="2" id="KW-0808">Transferase</keyword>
<name>A0A1H1LZH8_9CELL</name>
<dbReference type="GO" id="GO:0016747">
    <property type="term" value="F:acyltransferase activity, transferring groups other than amino-acyl groups"/>
    <property type="evidence" value="ECO:0007669"/>
    <property type="project" value="InterPro"/>
</dbReference>
<gene>
    <name evidence="2" type="ORF">SAMN04489860_0079</name>
</gene>
<evidence type="ECO:0000313" key="2">
    <source>
        <dbReference type="EMBL" id="SDR79632.1"/>
    </source>
</evidence>
<keyword evidence="3" id="KW-1185">Reference proteome</keyword>
<dbReference type="Gene3D" id="3.40.630.30">
    <property type="match status" value="1"/>
</dbReference>
<dbReference type="PROSITE" id="PS51186">
    <property type="entry name" value="GNAT"/>
    <property type="match status" value="1"/>
</dbReference>
<organism evidence="2 3">
    <name type="scientific">Paraoerskovia marina</name>
    <dbReference type="NCBI Taxonomy" id="545619"/>
    <lineage>
        <taxon>Bacteria</taxon>
        <taxon>Bacillati</taxon>
        <taxon>Actinomycetota</taxon>
        <taxon>Actinomycetes</taxon>
        <taxon>Micrococcales</taxon>
        <taxon>Cellulomonadaceae</taxon>
        <taxon>Paraoerskovia</taxon>
    </lineage>
</organism>
<proteinExistence type="predicted"/>
<reference evidence="2 3" key="1">
    <citation type="submission" date="2016-10" db="EMBL/GenBank/DDBJ databases">
        <authorList>
            <person name="de Groot N.N."/>
        </authorList>
    </citation>
    <scope>NUCLEOTIDE SEQUENCE [LARGE SCALE GENOMIC DNA]</scope>
    <source>
        <strain evidence="2 3">DSM 22126</strain>
    </source>
</reference>